<evidence type="ECO:0000256" key="1">
    <source>
        <dbReference type="SAM" id="MobiDB-lite"/>
    </source>
</evidence>
<accession>A0ABP8CAQ3</accession>
<dbReference type="InterPro" id="IPR041168">
    <property type="entry name" value="LodA_N"/>
</dbReference>
<evidence type="ECO:0000313" key="4">
    <source>
        <dbReference type="EMBL" id="GAA4236686.1"/>
    </source>
</evidence>
<evidence type="ECO:0000259" key="2">
    <source>
        <dbReference type="Pfam" id="PF17990"/>
    </source>
</evidence>
<name>A0ABP8CAQ3_9ACTN</name>
<dbReference type="Pfam" id="PF17990">
    <property type="entry name" value="LodA_N"/>
    <property type="match status" value="1"/>
</dbReference>
<gene>
    <name evidence="4" type="ORF">GCM10022254_46950</name>
</gene>
<feature type="domain" description="L-Lysine epsilon oxidase N-terminal" evidence="2">
    <location>
        <begin position="15"/>
        <end position="233"/>
    </location>
</feature>
<dbReference type="RefSeq" id="WP_344900090.1">
    <property type="nucleotide sequence ID" value="NZ_BAABAS010000015.1"/>
</dbReference>
<sequence>MADITIADVKTVRVHPAIGIARVGDSDEYFTGPDIPGAPPEPSGGTLETKFKDAQGRVKRQAARFRCFGYDDHGAYIELTGKAEVTIKWEVTLVNRKAAAPDFPDGERRRNPGQPEKDLIIAPTPRGIVGRKGTPPSPVAFGDGRVQFVRNNVKHEIKNIYLGELRTDEEGRLLVLGGRGLSRSHPGAGPDLDDTFNNDYWCDDVSDGPVKAEVTITINGAEHKFTATPAWVIATPPKFTPEADSATTLWDQIMNAIGAKAPDRPSYVRDIYPILQSARTINGVYQQAGGHHGWKHPVTAEATRKRIFNKLGNPSQNGTGGNDESLMPKLTGLEKEYPSLTPRQYKIMQKWRDGAFDNDWKTEWGDDHPSYANVPITPEGLDRAALHACVGAAFLPGIEGGRFFIEKDSHNKPKNWAQPYQALRFATHVRPGDVTARMALPWQGDFWACDELWWPVPRPNQAIPKGTQTYQNWIRNVDTGGEMVQKWRKLGYVLRDGTGKYVEVARSLPAATRPELTTLPFPVTAAVAGPEPLWPDVGKLAADLAGAPVLTFGQAVTQTRETHSWPLWLTELDDELTVEIRSIGLDRLNISLTPPLGPPLAAGDFGVITSRPDDRRLELKVELPYHVQAGRYARQGKWRVDIHADQEITYQLAATASSLITFPAVTTAAENGSINARVDFTGAPISDGTAVIRPLAPREELQGVALRAEAAPTADRVVGQVALERAPYLRVQVTGTSPLGHPFVRERLMRTDELP</sequence>
<dbReference type="InterPro" id="IPR041173">
    <property type="entry name" value="LodA_C"/>
</dbReference>
<dbReference type="EMBL" id="BAABAS010000015">
    <property type="protein sequence ID" value="GAA4236686.1"/>
    <property type="molecule type" value="Genomic_DNA"/>
</dbReference>
<feature type="compositionally biased region" description="Basic and acidic residues" evidence="1">
    <location>
        <begin position="105"/>
        <end position="119"/>
    </location>
</feature>
<evidence type="ECO:0000313" key="5">
    <source>
        <dbReference type="Proteomes" id="UP001501710"/>
    </source>
</evidence>
<feature type="domain" description="L-lysine epsilon oxidase C-terminal" evidence="3">
    <location>
        <begin position="336"/>
        <end position="461"/>
    </location>
</feature>
<protein>
    <submittedName>
        <fullName evidence="4">Uncharacterized protein</fullName>
    </submittedName>
</protein>
<feature type="region of interest" description="Disordered" evidence="1">
    <location>
        <begin position="101"/>
        <end position="120"/>
    </location>
</feature>
<reference evidence="5" key="1">
    <citation type="journal article" date="2019" name="Int. J. Syst. Evol. Microbiol.">
        <title>The Global Catalogue of Microorganisms (GCM) 10K type strain sequencing project: providing services to taxonomists for standard genome sequencing and annotation.</title>
        <authorList>
            <consortium name="The Broad Institute Genomics Platform"/>
            <consortium name="The Broad Institute Genome Sequencing Center for Infectious Disease"/>
            <person name="Wu L."/>
            <person name="Ma J."/>
        </authorList>
    </citation>
    <scope>NUCLEOTIDE SEQUENCE [LARGE SCALE GENOMIC DNA]</scope>
    <source>
        <strain evidence="5">JCM 17440</strain>
    </source>
</reference>
<proteinExistence type="predicted"/>
<dbReference type="Proteomes" id="UP001501710">
    <property type="component" value="Unassembled WGS sequence"/>
</dbReference>
<organism evidence="4 5">
    <name type="scientific">Actinomadura meridiana</name>
    <dbReference type="NCBI Taxonomy" id="559626"/>
    <lineage>
        <taxon>Bacteria</taxon>
        <taxon>Bacillati</taxon>
        <taxon>Actinomycetota</taxon>
        <taxon>Actinomycetes</taxon>
        <taxon>Streptosporangiales</taxon>
        <taxon>Thermomonosporaceae</taxon>
        <taxon>Actinomadura</taxon>
    </lineage>
</organism>
<evidence type="ECO:0000259" key="3">
    <source>
        <dbReference type="Pfam" id="PF18417"/>
    </source>
</evidence>
<comment type="caution">
    <text evidence="4">The sequence shown here is derived from an EMBL/GenBank/DDBJ whole genome shotgun (WGS) entry which is preliminary data.</text>
</comment>
<keyword evidence="5" id="KW-1185">Reference proteome</keyword>
<dbReference type="Pfam" id="PF18417">
    <property type="entry name" value="LodA_C"/>
    <property type="match status" value="1"/>
</dbReference>